<protein>
    <submittedName>
        <fullName evidence="9 11">SusD family</fullName>
    </submittedName>
</protein>
<evidence type="ECO:0000256" key="6">
    <source>
        <dbReference type="SAM" id="SignalP"/>
    </source>
</evidence>
<evidence type="ECO:0000313" key="21">
    <source>
        <dbReference type="Proteomes" id="UP000284660"/>
    </source>
</evidence>
<feature type="domain" description="RagB/SusD" evidence="7">
    <location>
        <begin position="334"/>
        <end position="463"/>
    </location>
</feature>
<dbReference type="PROSITE" id="PS51257">
    <property type="entry name" value="PROKAR_LIPOPROTEIN"/>
    <property type="match status" value="1"/>
</dbReference>
<dbReference type="Proteomes" id="UP001210126">
    <property type="component" value="Unassembled WGS sequence"/>
</dbReference>
<reference evidence="17 21" key="2">
    <citation type="submission" date="2018-08" db="EMBL/GenBank/DDBJ databases">
        <title>A genome reference for cultivated species of the human gut microbiota.</title>
        <authorList>
            <person name="Zou Y."/>
            <person name="Xue W."/>
            <person name="Luo G."/>
        </authorList>
    </citation>
    <scope>NUCLEOTIDE SEQUENCE [LARGE SCALE GENOMIC DNA]</scope>
    <source>
        <strain evidence="17 21">AM30-4</strain>
    </source>
</reference>
<reference evidence="18" key="6">
    <citation type="submission" date="2023-03" db="EMBL/GenBank/DDBJ databases">
        <title>Parabacteroides distasonis, a bacteria resistant against UC.</title>
        <authorList>
            <person name="Dai W."/>
        </authorList>
    </citation>
    <scope>NUCLEOTIDE SEQUENCE</scope>
    <source>
        <strain evidence="18">F1-28</strain>
    </source>
</reference>
<dbReference type="EMBL" id="WKMX01000019">
    <property type="protein sequence ID" value="MRZ08061.1"/>
    <property type="molecule type" value="Genomic_DNA"/>
</dbReference>
<dbReference type="SUPFAM" id="SSF48452">
    <property type="entry name" value="TPR-like"/>
    <property type="match status" value="1"/>
</dbReference>
<proteinExistence type="inferred from homology"/>
<dbReference type="CDD" id="cd08977">
    <property type="entry name" value="SusD"/>
    <property type="match status" value="1"/>
</dbReference>
<feature type="domain" description="SusD-like N-terminal" evidence="8">
    <location>
        <begin position="68"/>
        <end position="227"/>
    </location>
</feature>
<dbReference type="Proteomes" id="UP000432516">
    <property type="component" value="Unassembled WGS sequence"/>
</dbReference>
<dbReference type="EMBL" id="WKNE01000021">
    <property type="protein sequence ID" value="MRZ56786.1"/>
    <property type="molecule type" value="Genomic_DNA"/>
</dbReference>
<evidence type="ECO:0000313" key="9">
    <source>
        <dbReference type="EMBL" id="CUN31991.1"/>
    </source>
</evidence>
<reference evidence="19 20" key="1">
    <citation type="submission" date="2015-09" db="EMBL/GenBank/DDBJ databases">
        <authorList>
            <consortium name="Pathogen Informatics"/>
        </authorList>
    </citation>
    <scope>NUCLEOTIDE SEQUENCE [LARGE SCALE GENOMIC DNA]</scope>
    <source>
        <strain evidence="9 20">2789STDY5608872</strain>
        <strain evidence="10 19">2789STDY5834948</strain>
    </source>
</reference>
<evidence type="ECO:0000313" key="14">
    <source>
        <dbReference type="EMBL" id="MRZ08061.1"/>
    </source>
</evidence>
<dbReference type="Proteomes" id="UP000471216">
    <property type="component" value="Unassembled WGS sequence"/>
</dbReference>
<evidence type="ECO:0000313" key="23">
    <source>
        <dbReference type="Proteomes" id="UP000450599"/>
    </source>
</evidence>
<evidence type="ECO:0000313" key="20">
    <source>
        <dbReference type="Proteomes" id="UP000095591"/>
    </source>
</evidence>
<dbReference type="EMBL" id="CP120353">
    <property type="protein sequence ID" value="WET64634.1"/>
    <property type="molecule type" value="Genomic_DNA"/>
</dbReference>
<evidence type="ECO:0000313" key="25">
    <source>
        <dbReference type="Proteomes" id="UP000501982"/>
    </source>
</evidence>
<reference evidence="16 25" key="4">
    <citation type="submission" date="2020-04" db="EMBL/GenBank/DDBJ databases">
        <title>Complete Genomes and Methylome analysis of CBBP consortium that reverse antibiotic-induced susceptibility to vancomycin-resistant Enterococcus faecium infection.</title>
        <authorList>
            <person name="Fomenkov A."/>
            <person name="Zhang Z."/>
            <person name="Pamer E."/>
            <person name="Roberts R.J."/>
        </authorList>
    </citation>
    <scope>NUCLEOTIDE SEQUENCE [LARGE SCALE GENOMIC DNA]</scope>
    <source>
        <strain evidence="25">CBBP</strain>
        <strain evidence="16">CBBP-1</strain>
    </source>
</reference>
<evidence type="ECO:0000313" key="16">
    <source>
        <dbReference type="EMBL" id="QJE28475.1"/>
    </source>
</evidence>
<evidence type="ECO:0000259" key="8">
    <source>
        <dbReference type="Pfam" id="PF14322"/>
    </source>
</evidence>
<name>A0A173VXP5_PARDI</name>
<dbReference type="EMBL" id="CP051672">
    <property type="protein sequence ID" value="QJE28475.1"/>
    <property type="molecule type" value="Genomic_DNA"/>
</dbReference>
<dbReference type="Proteomes" id="UP000284660">
    <property type="component" value="Unassembled WGS sequence"/>
</dbReference>
<feature type="signal peptide" evidence="6">
    <location>
        <begin position="1"/>
        <end position="20"/>
    </location>
</feature>
<dbReference type="EMBL" id="CZBM01000014">
    <property type="protein sequence ID" value="CUQ46396.1"/>
    <property type="molecule type" value="Genomic_DNA"/>
</dbReference>
<reference evidence="11" key="5">
    <citation type="submission" date="2023-01" db="EMBL/GenBank/DDBJ databases">
        <title>Human gut microbiome strain richness.</title>
        <authorList>
            <person name="Chen-Liaw A."/>
        </authorList>
    </citation>
    <scope>NUCLEOTIDE SEQUENCE</scope>
    <source>
        <strain evidence="12">D35st1_E5_D35t1_190705</strain>
        <strain evidence="11">RTP21484st1_E5_RTP21484_190118</strain>
    </source>
</reference>
<dbReference type="EMBL" id="QSJN01000006">
    <property type="protein sequence ID" value="RHD74494.1"/>
    <property type="molecule type" value="Genomic_DNA"/>
</dbReference>
<dbReference type="EMBL" id="CYXP01000011">
    <property type="protein sequence ID" value="CUN31991.1"/>
    <property type="molecule type" value="Genomic_DNA"/>
</dbReference>
<sequence length="504" mass="57134">MKNKAHVWMCGLLSATMAFTSCTNFLEEDPKTFLSPSEYYTTENQIKAAVDGTYDGLDDLLSSDLEIATVHLFNLEYLVGTSYRPRAAGNEQNQFLLLSGLEESNGIIRNFWKATFFPLENCNSVIQNVSATDIISESQKAKYLGEAYFLRAYYYFQGVQLFGDIPLKTEPTVDLNTVKIPRSPKEDIYNQIVEDLKKAEQSGLDWSDKTGHVSMGAIKTLLAKVYLTMAGYPLQKGNEYYQLAYEKAKEVIDSGAFSLFADYKDLRASENENSGEHIFMIQREAQDAGAPFHFGLLPYPEQPISITPAYGGGLAPRKEFYESYDDQDIRKRNEEFFYTSKPKYGDPETTITLDVPYLCKYWDENAESTGKSGANIPVYRYADVLLMCAEAKATLDGGSTSDAIAVDAYFQVRHRALPNEARPTSITVDQVLKERAWELCYEFTGWYDMLRTHRAFDPVSKQMVDLFGYQAVNHTYPFKESDLVFPVPLREKELNPLLGEDVVR</sequence>
<dbReference type="EMBL" id="WKMW01000021">
    <property type="protein sequence ID" value="MRY86164.1"/>
    <property type="molecule type" value="Genomic_DNA"/>
</dbReference>
<evidence type="ECO:0000313" key="22">
    <source>
        <dbReference type="Proteomes" id="UP000432516"/>
    </source>
</evidence>
<dbReference type="InterPro" id="IPR012944">
    <property type="entry name" value="SusD_RagB_dom"/>
</dbReference>
<dbReference type="EMBL" id="JAQMPJ010000014">
    <property type="protein sequence ID" value="MDB9006294.1"/>
    <property type="molecule type" value="Genomic_DNA"/>
</dbReference>
<dbReference type="Proteomes" id="UP001221009">
    <property type="component" value="Chromosome"/>
</dbReference>
<organism evidence="9 20">
    <name type="scientific">Parabacteroides distasonis</name>
    <dbReference type="NCBI Taxonomy" id="823"/>
    <lineage>
        <taxon>Bacteria</taxon>
        <taxon>Pseudomonadati</taxon>
        <taxon>Bacteroidota</taxon>
        <taxon>Bacteroidia</taxon>
        <taxon>Bacteroidales</taxon>
        <taxon>Tannerellaceae</taxon>
        <taxon>Parabacteroides</taxon>
    </lineage>
</organism>
<accession>A0A173VXP5</accession>
<evidence type="ECO:0000313" key="19">
    <source>
        <dbReference type="Proteomes" id="UP000095332"/>
    </source>
</evidence>
<dbReference type="RefSeq" id="WP_009018572.1">
    <property type="nucleotide sequence ID" value="NZ_BAABYH010000001.1"/>
</dbReference>
<comment type="similarity">
    <text evidence="2">Belongs to the SusD family.</text>
</comment>
<comment type="subcellular location">
    <subcellularLocation>
        <location evidence="1">Cell outer membrane</location>
    </subcellularLocation>
</comment>
<evidence type="ECO:0000313" key="18">
    <source>
        <dbReference type="EMBL" id="WET64634.1"/>
    </source>
</evidence>
<evidence type="ECO:0000313" key="11">
    <source>
        <dbReference type="EMBL" id="MDB9006294.1"/>
    </source>
</evidence>
<dbReference type="Proteomes" id="UP000501982">
    <property type="component" value="Chromosome"/>
</dbReference>
<dbReference type="Proteomes" id="UP000450599">
    <property type="component" value="Unassembled WGS sequence"/>
</dbReference>
<keyword evidence="5" id="KW-0998">Cell outer membrane</keyword>
<dbReference type="Proteomes" id="UP000095332">
    <property type="component" value="Unassembled WGS sequence"/>
</dbReference>
<evidence type="ECO:0000256" key="5">
    <source>
        <dbReference type="ARBA" id="ARBA00023237"/>
    </source>
</evidence>
<dbReference type="InterPro" id="IPR033985">
    <property type="entry name" value="SusD-like_N"/>
</dbReference>
<dbReference type="Proteomes" id="UP000095591">
    <property type="component" value="Unassembled WGS sequence"/>
</dbReference>
<evidence type="ECO:0000256" key="1">
    <source>
        <dbReference type="ARBA" id="ARBA00004442"/>
    </source>
</evidence>
<dbReference type="GO" id="GO:0009279">
    <property type="term" value="C:cell outer membrane"/>
    <property type="evidence" value="ECO:0007669"/>
    <property type="project" value="UniProtKB-SubCell"/>
</dbReference>
<reference evidence="22 23" key="3">
    <citation type="journal article" date="2019" name="Nat. Med.">
        <title>A library of human gut bacterial isolates paired with longitudinal multiomics data enables mechanistic microbiome research.</title>
        <authorList>
            <person name="Poyet M."/>
            <person name="Groussin M."/>
            <person name="Gibbons S.M."/>
            <person name="Avila-Pacheco J."/>
            <person name="Jiang X."/>
            <person name="Kearney S.M."/>
            <person name="Perrotta A.R."/>
            <person name="Berdy B."/>
            <person name="Zhao S."/>
            <person name="Lieberman T.D."/>
            <person name="Swanson P.K."/>
            <person name="Smith M."/>
            <person name="Roesemann S."/>
            <person name="Alexander J.E."/>
            <person name="Rich S.A."/>
            <person name="Livny J."/>
            <person name="Vlamakis H."/>
            <person name="Clish C."/>
            <person name="Bullock K."/>
            <person name="Deik A."/>
            <person name="Scott J."/>
            <person name="Pierce K.A."/>
            <person name="Xavier R.J."/>
            <person name="Alm E.J."/>
        </authorList>
    </citation>
    <scope>NUCLEOTIDE SEQUENCE [LARGE SCALE GENOMIC DNA]</scope>
    <source>
        <strain evidence="14 24">BIOML-A10</strain>
        <strain evidence="13 23">BIOML-A11</strain>
        <strain evidence="15 22">BIOML-A2</strain>
    </source>
</reference>
<feature type="chain" id="PRO_5014250552" evidence="6">
    <location>
        <begin position="21"/>
        <end position="504"/>
    </location>
</feature>
<evidence type="ECO:0000313" key="15">
    <source>
        <dbReference type="EMBL" id="MRZ56786.1"/>
    </source>
</evidence>
<keyword evidence="4" id="KW-0472">Membrane</keyword>
<evidence type="ECO:0000313" key="24">
    <source>
        <dbReference type="Proteomes" id="UP000471216"/>
    </source>
</evidence>
<evidence type="ECO:0000313" key="12">
    <source>
        <dbReference type="EMBL" id="MDB9139861.1"/>
    </source>
</evidence>
<evidence type="ECO:0000313" key="13">
    <source>
        <dbReference type="EMBL" id="MRY86164.1"/>
    </source>
</evidence>
<evidence type="ECO:0000313" key="10">
    <source>
        <dbReference type="EMBL" id="CUQ46396.1"/>
    </source>
</evidence>
<dbReference type="Proteomes" id="UP001211522">
    <property type="component" value="Unassembled WGS sequence"/>
</dbReference>
<dbReference type="Gene3D" id="1.25.40.390">
    <property type="match status" value="1"/>
</dbReference>
<keyword evidence="3 6" id="KW-0732">Signal</keyword>
<dbReference type="Pfam" id="PF07980">
    <property type="entry name" value="SusD_RagB"/>
    <property type="match status" value="1"/>
</dbReference>
<evidence type="ECO:0000259" key="7">
    <source>
        <dbReference type="Pfam" id="PF07980"/>
    </source>
</evidence>
<dbReference type="Pfam" id="PF14322">
    <property type="entry name" value="SusD-like_3"/>
    <property type="match status" value="1"/>
</dbReference>
<evidence type="ECO:0000256" key="4">
    <source>
        <dbReference type="ARBA" id="ARBA00023136"/>
    </source>
</evidence>
<dbReference type="EMBL" id="JAQMPX010000110">
    <property type="protein sequence ID" value="MDB9139861.1"/>
    <property type="molecule type" value="Genomic_DNA"/>
</dbReference>
<evidence type="ECO:0000256" key="3">
    <source>
        <dbReference type="ARBA" id="ARBA00022729"/>
    </source>
</evidence>
<evidence type="ECO:0000313" key="17">
    <source>
        <dbReference type="EMBL" id="RHD74494.1"/>
    </source>
</evidence>
<dbReference type="InterPro" id="IPR011990">
    <property type="entry name" value="TPR-like_helical_dom_sf"/>
</dbReference>
<evidence type="ECO:0000256" key="2">
    <source>
        <dbReference type="ARBA" id="ARBA00006275"/>
    </source>
</evidence>
<gene>
    <name evidence="17" type="ORF">DW782_11565</name>
    <name evidence="9" type="ORF">ERS852429_03879</name>
    <name evidence="10" type="ORF">ERS852560_03111</name>
    <name evidence="14" type="ORF">GKD54_17995</name>
    <name evidence="13" type="ORF">GKD58_18240</name>
    <name evidence="15" type="ORF">GKD68_18985</name>
    <name evidence="16" type="ORF">HHO38_09045</name>
    <name evidence="18" type="ORF">P2T59_01275</name>
    <name evidence="11" type="ORF">PN599_14950</name>
    <name evidence="12" type="ORF">PN612_15320</name>
</gene>
<dbReference type="AlphaFoldDB" id="A0A173VXP5"/>